<evidence type="ECO:0000256" key="5">
    <source>
        <dbReference type="ARBA" id="ARBA00022525"/>
    </source>
</evidence>
<evidence type="ECO:0000256" key="2">
    <source>
        <dbReference type="ARBA" id="ARBA00004613"/>
    </source>
</evidence>
<dbReference type="GO" id="GO:0017171">
    <property type="term" value="F:serine hydrolase activity"/>
    <property type="evidence" value="ECO:0007669"/>
    <property type="project" value="TreeGrafter"/>
</dbReference>
<accession>A0A836EME6</accession>
<evidence type="ECO:0000256" key="3">
    <source>
        <dbReference type="ARBA" id="ARBA00010701"/>
    </source>
</evidence>
<protein>
    <recommendedName>
        <fullName evidence="4">phospholipase A1</fullName>
        <ecNumber evidence="4">3.1.1.32</ecNumber>
    </recommendedName>
</protein>
<dbReference type="InterPro" id="IPR033906">
    <property type="entry name" value="Lipase_N"/>
</dbReference>
<name>A0A836EME6_9HYME</name>
<evidence type="ECO:0000313" key="10">
    <source>
        <dbReference type="EMBL" id="KAG5318195.1"/>
    </source>
</evidence>
<dbReference type="Pfam" id="PF00151">
    <property type="entry name" value="Lipase"/>
    <property type="match status" value="4"/>
</dbReference>
<evidence type="ECO:0000256" key="8">
    <source>
        <dbReference type="RuleBase" id="RU004262"/>
    </source>
</evidence>
<comment type="similarity">
    <text evidence="3 8">Belongs to the AB hydrolase superfamily. Lipase family.</text>
</comment>
<keyword evidence="7" id="KW-1015">Disulfide bond</keyword>
<keyword evidence="6" id="KW-0378">Hydrolase</keyword>
<dbReference type="PANTHER" id="PTHR11610">
    <property type="entry name" value="LIPASE"/>
    <property type="match status" value="1"/>
</dbReference>
<evidence type="ECO:0000256" key="1">
    <source>
        <dbReference type="ARBA" id="ARBA00000111"/>
    </source>
</evidence>
<dbReference type="Gene3D" id="3.40.50.1820">
    <property type="entry name" value="alpha/beta hydrolase"/>
    <property type="match status" value="3"/>
</dbReference>
<evidence type="ECO:0000256" key="6">
    <source>
        <dbReference type="ARBA" id="ARBA00022801"/>
    </source>
</evidence>
<feature type="domain" description="Lipase" evidence="9">
    <location>
        <begin position="317"/>
        <end position="459"/>
    </location>
</feature>
<dbReference type="InterPro" id="IPR013818">
    <property type="entry name" value="Lipase"/>
</dbReference>
<dbReference type="EMBL" id="JAANIA010001985">
    <property type="protein sequence ID" value="KAG5318195.1"/>
    <property type="molecule type" value="Genomic_DNA"/>
</dbReference>
<evidence type="ECO:0000256" key="7">
    <source>
        <dbReference type="ARBA" id="ARBA00023157"/>
    </source>
</evidence>
<gene>
    <name evidence="10" type="primary">Pnlip_3</name>
    <name evidence="10" type="ORF">G6Z78_0003295</name>
</gene>
<dbReference type="GO" id="GO:0008970">
    <property type="term" value="F:phospholipase A1 activity"/>
    <property type="evidence" value="ECO:0007669"/>
    <property type="project" value="UniProtKB-EC"/>
</dbReference>
<dbReference type="AlphaFoldDB" id="A0A836EME6"/>
<dbReference type="GO" id="GO:0016042">
    <property type="term" value="P:lipid catabolic process"/>
    <property type="evidence" value="ECO:0007669"/>
    <property type="project" value="TreeGrafter"/>
</dbReference>
<feature type="domain" description="Lipase" evidence="9">
    <location>
        <begin position="481"/>
        <end position="568"/>
    </location>
</feature>
<evidence type="ECO:0000313" key="11">
    <source>
        <dbReference type="Proteomes" id="UP000668214"/>
    </source>
</evidence>
<feature type="non-terminal residue" evidence="10">
    <location>
        <position position="902"/>
    </location>
</feature>
<keyword evidence="5" id="KW-0964">Secreted</keyword>
<dbReference type="GO" id="GO:0005615">
    <property type="term" value="C:extracellular space"/>
    <property type="evidence" value="ECO:0007669"/>
    <property type="project" value="TreeGrafter"/>
</dbReference>
<comment type="subcellular location">
    <subcellularLocation>
        <location evidence="2">Secreted</location>
    </subcellularLocation>
</comment>
<organism evidence="10 11">
    <name type="scientific">Pseudoatta argentina</name>
    <dbReference type="NCBI Taxonomy" id="621737"/>
    <lineage>
        <taxon>Eukaryota</taxon>
        <taxon>Metazoa</taxon>
        <taxon>Ecdysozoa</taxon>
        <taxon>Arthropoda</taxon>
        <taxon>Hexapoda</taxon>
        <taxon>Insecta</taxon>
        <taxon>Pterygota</taxon>
        <taxon>Neoptera</taxon>
        <taxon>Endopterygota</taxon>
        <taxon>Hymenoptera</taxon>
        <taxon>Apocrita</taxon>
        <taxon>Aculeata</taxon>
        <taxon>Formicoidea</taxon>
        <taxon>Formicidae</taxon>
        <taxon>Myrmicinae</taxon>
        <taxon>Pseudoatta</taxon>
    </lineage>
</organism>
<feature type="domain" description="Lipase" evidence="9">
    <location>
        <begin position="15"/>
        <end position="252"/>
    </location>
</feature>
<reference evidence="10" key="1">
    <citation type="submission" date="2020-02" db="EMBL/GenBank/DDBJ databases">
        <title>Relaxed selection underlies rapid genomic changes in the transitions from sociality to social parasitism in ants.</title>
        <authorList>
            <person name="Bi X."/>
        </authorList>
    </citation>
    <scope>NUCLEOTIDE SEQUENCE</scope>
    <source>
        <strain evidence="10">BGI-DK2014c</strain>
        <tissue evidence="10">Whole body</tissue>
    </source>
</reference>
<dbReference type="PRINTS" id="PR00821">
    <property type="entry name" value="TAGLIPASE"/>
</dbReference>
<feature type="non-terminal residue" evidence="10">
    <location>
        <position position="1"/>
    </location>
</feature>
<keyword evidence="11" id="KW-1185">Reference proteome</keyword>
<dbReference type="EC" id="3.1.1.32" evidence="4"/>
<proteinExistence type="inferred from homology"/>
<evidence type="ECO:0000256" key="4">
    <source>
        <dbReference type="ARBA" id="ARBA00013179"/>
    </source>
</evidence>
<evidence type="ECO:0000259" key="9">
    <source>
        <dbReference type="Pfam" id="PF00151"/>
    </source>
</evidence>
<comment type="caution">
    <text evidence="10">The sequence shown here is derived from an EMBL/GenBank/DDBJ whole genome shotgun (WGS) entry which is preliminary data.</text>
</comment>
<dbReference type="PANTHER" id="PTHR11610:SF173">
    <property type="entry name" value="LIPASE DOMAIN-CONTAINING PROTEIN-RELATED"/>
    <property type="match status" value="1"/>
</dbReference>
<dbReference type="Proteomes" id="UP000668214">
    <property type="component" value="Unassembled WGS sequence"/>
</dbReference>
<dbReference type="InterPro" id="IPR029058">
    <property type="entry name" value="AB_hydrolase_fold"/>
</dbReference>
<feature type="domain" description="Lipase" evidence="9">
    <location>
        <begin position="628"/>
        <end position="871"/>
    </location>
</feature>
<comment type="catalytic activity">
    <reaction evidence="1">
        <text>a 1,2-diacyl-sn-glycero-3-phosphocholine + H2O = a 2-acyl-sn-glycero-3-phosphocholine + a fatty acid + H(+)</text>
        <dbReference type="Rhea" id="RHEA:18689"/>
        <dbReference type="ChEBI" id="CHEBI:15377"/>
        <dbReference type="ChEBI" id="CHEBI:15378"/>
        <dbReference type="ChEBI" id="CHEBI:28868"/>
        <dbReference type="ChEBI" id="CHEBI:57643"/>
        <dbReference type="ChEBI" id="CHEBI:57875"/>
        <dbReference type="EC" id="3.1.1.32"/>
    </reaction>
</comment>
<dbReference type="SUPFAM" id="SSF53474">
    <property type="entry name" value="alpha/beta-Hydrolases"/>
    <property type="match status" value="3"/>
</dbReference>
<dbReference type="InterPro" id="IPR000734">
    <property type="entry name" value="TAG_lipase"/>
</dbReference>
<sequence>MLYIIDISEPTVLTQAEYEEISYTTFQTQFLLYTRNNRKVGEPLIINDNDSVKKSSWNPTHPTRIITHGWRGDIEDKSACALIRDAYLSIGHYNVILIDWSKAAGYLWYWKVARSVPLVAERVTQLIDFLQSKAGLDPSKTKVIGHSLGGHVVGLAARNANDNIAEAVALDPAKPLFDSKGPGERVDRSDAARVQVIHTSILGLGEPIGNADFYPNGGKSQPGCGIIALTCAHARSYEYYAESILNPTGFRAGNVFMGGPSLDPKYLLLTVYPSLLTIAINLNYTNDINDSGTLTLSDINESEFILINIFNTIYKDAKKTTFHLYTRNNPEIGQQLFIDDLYSIKKSFWNPDHPTRLIIHGWKGNCETTICTDIRDAYLNVGDYNIILIDWRAAANHLYSKSARSTPIVSQYVALLIDFLENNASLDPDRTTIIGYSLGGHIASLSARFATGKIREVVGKSNDEAFYSLFSYLLILNFSFTALDPAGPCFEYKEPGERVDKTDAILVQVIHTCIKYMGIKSAIGTSDFYVNGGEEQPGCGNLMAITCAHMRALEYYIESILNPRGFRAGKVFMGGPSLDPKNILNGYLLLVVYPSLLASIATNLNYTIVIDDHGIPNLIDTNEPKFTQADFKEIDESVQKTTFYLYTRNNPEIGQQLIIDDMDSVKKSFWNPNHPTRFVTHGWHGNCDGGCTQIRDAFLNVGDYNIILIDWRDAANHLYAISVRSAPLVSQHVAFLINFLEKNANLDSNKTAIIGHSLGAHVASLSARFATSKIAEVIALDPAAPLFETNGPGERVDKSDAILVQVIHTCTKFVGIKSAIGTSDFYPNGGEEQPGCGPIKWIGDVEAMRCAHSRSEMYYIESITNPTGFRARDVFMGGPSIDRNANGTYTLKTASESPFALG</sequence>
<dbReference type="CDD" id="cd00707">
    <property type="entry name" value="Pancreat_lipase_like"/>
    <property type="match status" value="3"/>
</dbReference>